<evidence type="ECO:0000313" key="4">
    <source>
        <dbReference type="Proteomes" id="UP000193719"/>
    </source>
</evidence>
<dbReference type="CDD" id="cd18727">
    <property type="entry name" value="PIN_Swt1-like"/>
    <property type="match status" value="1"/>
</dbReference>
<feature type="compositionally biased region" description="Basic and acidic residues" evidence="1">
    <location>
        <begin position="397"/>
        <end position="410"/>
    </location>
</feature>
<feature type="compositionally biased region" description="Polar residues" evidence="1">
    <location>
        <begin position="222"/>
        <end position="231"/>
    </location>
</feature>
<dbReference type="Gene3D" id="3.40.50.1010">
    <property type="entry name" value="5'-nuclease"/>
    <property type="match status" value="1"/>
</dbReference>
<dbReference type="GO" id="GO:0005634">
    <property type="term" value="C:nucleus"/>
    <property type="evidence" value="ECO:0007669"/>
    <property type="project" value="TreeGrafter"/>
</dbReference>
<dbReference type="GO" id="GO:0004540">
    <property type="term" value="F:RNA nuclease activity"/>
    <property type="evidence" value="ECO:0007669"/>
    <property type="project" value="UniProtKB-ARBA"/>
</dbReference>
<dbReference type="OrthoDB" id="2017974at2759"/>
<dbReference type="PANTHER" id="PTHR16161">
    <property type="entry name" value="TRANSCRIPTIONAL PROTEIN SWT1"/>
    <property type="match status" value="1"/>
</dbReference>
<reference evidence="3 4" key="1">
    <citation type="submission" date="2016-08" db="EMBL/GenBank/DDBJ databases">
        <title>Genomes of anaerobic fungi encode conserved fungal cellulosomes for biomass hydrolysis.</title>
        <authorList>
            <consortium name="DOE Joint Genome Institute"/>
            <person name="Haitjema C.H."/>
            <person name="Gilmore S.P."/>
            <person name="Henske J.K."/>
            <person name="Solomon K.V."/>
            <person name="De Groot R."/>
            <person name="Kuo A."/>
            <person name="Mondo S.J."/>
            <person name="Salamov A.A."/>
            <person name="Labutti K."/>
            <person name="Zhao Z."/>
            <person name="Chiniquy J."/>
            <person name="Barry K."/>
            <person name="Brewer H.M."/>
            <person name="Purvine S.O."/>
            <person name="Wright A.T."/>
            <person name="Boxma B."/>
            <person name="Van Alen T."/>
            <person name="Hackstein J.H."/>
            <person name="Baker S.E."/>
            <person name="Grigoriev I.V."/>
            <person name="O'Malley M.A."/>
        </authorList>
    </citation>
    <scope>NUCLEOTIDE SEQUENCE [LARGE SCALE GENOMIC DNA]</scope>
    <source>
        <strain evidence="4">finn</strain>
    </source>
</reference>
<feature type="region of interest" description="Disordered" evidence="1">
    <location>
        <begin position="222"/>
        <end position="242"/>
    </location>
</feature>
<protein>
    <recommendedName>
        <fullName evidence="2">PIN domain-containing protein</fullName>
    </recommendedName>
</protein>
<dbReference type="InterPro" id="IPR029060">
    <property type="entry name" value="PIN-like_dom_sf"/>
</dbReference>
<dbReference type="Proteomes" id="UP000193719">
    <property type="component" value="Unassembled WGS sequence"/>
</dbReference>
<comment type="caution">
    <text evidence="3">The sequence shown here is derived from an EMBL/GenBank/DDBJ whole genome shotgun (WGS) entry which is preliminary data.</text>
</comment>
<feature type="region of interest" description="Disordered" evidence="1">
    <location>
        <begin position="318"/>
        <end position="370"/>
    </location>
</feature>
<dbReference type="STRING" id="1754191.A0A1Y1UWP2"/>
<feature type="domain" description="PIN" evidence="2">
    <location>
        <begin position="57"/>
        <end position="184"/>
    </location>
</feature>
<accession>A0A1Y1UWP2</accession>
<evidence type="ECO:0000256" key="1">
    <source>
        <dbReference type="SAM" id="MobiDB-lite"/>
    </source>
</evidence>
<dbReference type="Pfam" id="PF13638">
    <property type="entry name" value="PIN_4"/>
    <property type="match status" value="1"/>
</dbReference>
<proteinExistence type="predicted"/>
<dbReference type="EMBL" id="MCFH01000072">
    <property type="protein sequence ID" value="ORX42046.1"/>
    <property type="molecule type" value="Genomic_DNA"/>
</dbReference>
<feature type="compositionally biased region" description="Low complexity" evidence="1">
    <location>
        <begin position="318"/>
        <end position="360"/>
    </location>
</feature>
<evidence type="ECO:0000259" key="2">
    <source>
        <dbReference type="SMART" id="SM00670"/>
    </source>
</evidence>
<reference evidence="3 4" key="2">
    <citation type="submission" date="2016-08" db="EMBL/GenBank/DDBJ databases">
        <title>Pervasive Adenine N6-methylation of Active Genes in Fungi.</title>
        <authorList>
            <consortium name="DOE Joint Genome Institute"/>
            <person name="Mondo S.J."/>
            <person name="Dannebaum R.O."/>
            <person name="Kuo R.C."/>
            <person name="Labutti K."/>
            <person name="Haridas S."/>
            <person name="Kuo A."/>
            <person name="Salamov A."/>
            <person name="Ahrendt S.R."/>
            <person name="Lipzen A."/>
            <person name="Sullivan W."/>
            <person name="Andreopoulos W.B."/>
            <person name="Clum A."/>
            <person name="Lindquist E."/>
            <person name="Daum C."/>
            <person name="Ramamoorthy G.K."/>
            <person name="Gryganskyi A."/>
            <person name="Culley D."/>
            <person name="Magnuson J.K."/>
            <person name="James T.Y."/>
            <person name="O'Malley M.A."/>
            <person name="Stajich J.E."/>
            <person name="Spatafora J.W."/>
            <person name="Visel A."/>
            <person name="Grigoriev I.V."/>
        </authorList>
    </citation>
    <scope>NUCLEOTIDE SEQUENCE [LARGE SCALE GENOMIC DNA]</scope>
    <source>
        <strain evidence="4">finn</strain>
    </source>
</reference>
<name>A0A1Y1UWP2_9FUNG</name>
<feature type="region of interest" description="Disordered" evidence="1">
    <location>
        <begin position="397"/>
        <end position="417"/>
    </location>
</feature>
<dbReference type="PANTHER" id="PTHR16161:SF0">
    <property type="entry name" value="TRANSCRIPTIONAL PROTEIN SWT1"/>
    <property type="match status" value="1"/>
</dbReference>
<dbReference type="InterPro" id="IPR052626">
    <property type="entry name" value="SWT1_Regulator"/>
</dbReference>
<dbReference type="SMART" id="SM00670">
    <property type="entry name" value="PINc"/>
    <property type="match status" value="1"/>
</dbReference>
<dbReference type="SUPFAM" id="SSF88723">
    <property type="entry name" value="PIN domain-like"/>
    <property type="match status" value="1"/>
</dbReference>
<dbReference type="InterPro" id="IPR002716">
    <property type="entry name" value="PIN_dom"/>
</dbReference>
<dbReference type="AlphaFoldDB" id="A0A1Y1UWP2"/>
<feature type="compositionally biased region" description="Low complexity" evidence="1">
    <location>
        <begin position="232"/>
        <end position="242"/>
    </location>
</feature>
<sequence length="706" mass="82076">MDDAMDFTWTDVDLSVQNEINKEFEQYRNQQVINWNTSMNQSININTNSGKISLYDFFIIVDTNILLDKQKFLSDLFQFPREYKVAIIIPWIVIQELDGLKNSTKLMDNNISLSKLARSALSLILKYTVDENSNLIGQKYNEVLNVGNPMFSKNDDKILDCCLYFRQNYGKEVFLLSNDKALCVKSVFSNIKVIERWEDSAEAFIMHITSIDENKAQNIANSVTSSTPPLQNNSSNNNNNENMNSTFKFNYNKVSLPKNNKAFSRFKDYNFGEKNKSTTNYNNYNDFNFDFEIPIEGYSSVNDHEKFMKEFEKSYNQNKNSNNGIKFNFNSNINNNNSKNKNNQKNRNNNNFKKNLNTKNDTIPKTLEKNDPFDDLLNYSCSSENDHKKLMEDYERSLKEENDSKEDNESKNISNKRKHELDNLTEINDNNSLLNSNNNTLLNRRIINPTRRLKQKNTSNESVNSNINNSQFNKIQYPENISFNSNQIYENKAKKIKTNIQSPSSNNTISVNSHNMTMNIHNTNNNATNSLKINIHSTNRMNSFNIHSTVNSNTIQNNKMAIETKNTSKSCTLQLIRIVENYLSNGLKKFVDNKVKKNKPIPNTIPYIFPTKINDLFSLIINSWDFFKEGYPSFYGNEPLIKTVETKSLIDGYKTQNKELTENELLKIYRNLEQILEICEGLEGREVSIQRRKELKNIKENIKNMN</sequence>
<keyword evidence="4" id="KW-1185">Reference proteome</keyword>
<gene>
    <name evidence="3" type="ORF">BCR36DRAFT_363121</name>
</gene>
<evidence type="ECO:0000313" key="3">
    <source>
        <dbReference type="EMBL" id="ORX42046.1"/>
    </source>
</evidence>
<organism evidence="3 4">
    <name type="scientific">Piromyces finnis</name>
    <dbReference type="NCBI Taxonomy" id="1754191"/>
    <lineage>
        <taxon>Eukaryota</taxon>
        <taxon>Fungi</taxon>
        <taxon>Fungi incertae sedis</taxon>
        <taxon>Chytridiomycota</taxon>
        <taxon>Chytridiomycota incertae sedis</taxon>
        <taxon>Neocallimastigomycetes</taxon>
        <taxon>Neocallimastigales</taxon>
        <taxon>Neocallimastigaceae</taxon>
        <taxon>Piromyces</taxon>
    </lineage>
</organism>